<keyword evidence="3 8" id="KW-0812">Transmembrane</keyword>
<dbReference type="InterPro" id="IPR013604">
    <property type="entry name" value="7TM_chemorcpt"/>
</dbReference>
<dbReference type="InParanoid" id="A0A2J7PHV9"/>
<dbReference type="Pfam" id="PF08395">
    <property type="entry name" value="7tm_7"/>
    <property type="match status" value="1"/>
</dbReference>
<evidence type="ECO:0000313" key="9">
    <source>
        <dbReference type="EMBL" id="PNF15920.1"/>
    </source>
</evidence>
<dbReference type="PANTHER" id="PTHR21143">
    <property type="entry name" value="INVERTEBRATE GUSTATORY RECEPTOR"/>
    <property type="match status" value="1"/>
</dbReference>
<evidence type="ECO:0000256" key="1">
    <source>
        <dbReference type="ARBA" id="ARBA00004651"/>
    </source>
</evidence>
<comment type="caution">
    <text evidence="8">Lacks conserved residue(s) required for the propagation of feature annotation.</text>
</comment>
<keyword evidence="5 8" id="KW-0472">Membrane</keyword>
<evidence type="ECO:0000256" key="5">
    <source>
        <dbReference type="ARBA" id="ARBA00023136"/>
    </source>
</evidence>
<dbReference type="OrthoDB" id="6769401at2759"/>
<accession>A0A2J7PHV9</accession>
<feature type="transmembrane region" description="Helical" evidence="8">
    <location>
        <begin position="308"/>
        <end position="331"/>
    </location>
</feature>
<gene>
    <name evidence="9" type="ORF">B7P43_G07710</name>
</gene>
<comment type="caution">
    <text evidence="9">The sequence shown here is derived from an EMBL/GenBank/DDBJ whole genome shotgun (WGS) entry which is preliminary data.</text>
</comment>
<name>A0A2J7PHV9_9NEOP</name>
<dbReference type="AlphaFoldDB" id="A0A2J7PHV9"/>
<evidence type="ECO:0000256" key="8">
    <source>
        <dbReference type="RuleBase" id="RU363108"/>
    </source>
</evidence>
<sequence length="408" mass="46640">MKCVSRATDIYSAVWPLHFISRIFRLASYSLKPGAESAKCSTFSTCLCRTCSILCIIFVVALEYFYMTGIIIKSSTLKHKVTSILFFASMCSCSIINIFQSLIIIGVKLREILHKFSEIDQRFSSKVYRSLIYKNTSLFFTLQFATVILVVIIINVLLIYVSKGYLTFIHIFSAFFLSVPALVNCTAILHFVNLVLLLRNKYKYLNSELESSALSPCNITNSEYCNTNYVTPIDTFRMKPSFNEQRGYRYYSRRQHFRNLRIIYSQLHDVALLINSTYGFSLLCATVWMFCSVIPTANNLIEMKPTNIYGHIITTVLWSIYYFALIGIMALSCSLAVNECSHSPVIVQKIMLREDTDSEIMRELKKIFSQFKVMTIGFSACGMYRIDLPFLCGIISGTFSYVIVVPQT</sequence>
<comment type="subcellular location">
    <subcellularLocation>
        <location evidence="1 8">Cell membrane</location>
        <topology evidence="1 8">Multi-pass membrane protein</topology>
    </subcellularLocation>
</comment>
<evidence type="ECO:0000256" key="7">
    <source>
        <dbReference type="ARBA" id="ARBA00023224"/>
    </source>
</evidence>
<dbReference type="Proteomes" id="UP000235965">
    <property type="component" value="Unassembled WGS sequence"/>
</dbReference>
<dbReference type="GO" id="GO:0007635">
    <property type="term" value="P:chemosensory behavior"/>
    <property type="evidence" value="ECO:0007669"/>
    <property type="project" value="TreeGrafter"/>
</dbReference>
<feature type="transmembrane region" description="Helical" evidence="8">
    <location>
        <begin position="84"/>
        <end position="107"/>
    </location>
</feature>
<protein>
    <recommendedName>
        <fullName evidence="8">Gustatory receptor</fullName>
    </recommendedName>
</protein>
<proteinExistence type="inferred from homology"/>
<keyword evidence="2 8" id="KW-1003">Cell membrane</keyword>
<feature type="transmembrane region" description="Helical" evidence="8">
    <location>
        <begin position="270"/>
        <end position="296"/>
    </location>
</feature>
<evidence type="ECO:0000256" key="3">
    <source>
        <dbReference type="ARBA" id="ARBA00022692"/>
    </source>
</evidence>
<keyword evidence="4 8" id="KW-1133">Transmembrane helix</keyword>
<keyword evidence="6 8" id="KW-0675">Receptor</keyword>
<dbReference type="GO" id="GO:0050909">
    <property type="term" value="P:sensory perception of taste"/>
    <property type="evidence" value="ECO:0007669"/>
    <property type="project" value="InterPro"/>
</dbReference>
<feature type="transmembrane region" description="Helical" evidence="8">
    <location>
        <begin position="168"/>
        <end position="198"/>
    </location>
</feature>
<evidence type="ECO:0000256" key="6">
    <source>
        <dbReference type="ARBA" id="ARBA00023170"/>
    </source>
</evidence>
<dbReference type="GO" id="GO:0005886">
    <property type="term" value="C:plasma membrane"/>
    <property type="evidence" value="ECO:0007669"/>
    <property type="project" value="UniProtKB-SubCell"/>
</dbReference>
<dbReference type="PANTHER" id="PTHR21143:SF133">
    <property type="entry name" value="GUSTATORY AND PHEROMONE RECEPTOR 32A-RELATED"/>
    <property type="match status" value="1"/>
</dbReference>
<evidence type="ECO:0000256" key="4">
    <source>
        <dbReference type="ARBA" id="ARBA00022989"/>
    </source>
</evidence>
<comment type="function">
    <text evidence="8">Gustatory receptor which mediates acceptance or avoidance behavior, depending on its substrates.</text>
</comment>
<evidence type="ECO:0000256" key="2">
    <source>
        <dbReference type="ARBA" id="ARBA00022475"/>
    </source>
</evidence>
<keyword evidence="10" id="KW-1185">Reference proteome</keyword>
<feature type="transmembrane region" description="Helical" evidence="8">
    <location>
        <begin position="138"/>
        <end position="162"/>
    </location>
</feature>
<keyword evidence="7 8" id="KW-0807">Transducer</keyword>
<evidence type="ECO:0000313" key="10">
    <source>
        <dbReference type="Proteomes" id="UP000235965"/>
    </source>
</evidence>
<reference evidence="9 10" key="1">
    <citation type="submission" date="2017-12" db="EMBL/GenBank/DDBJ databases">
        <title>Hemimetabolous genomes reveal molecular basis of termite eusociality.</title>
        <authorList>
            <person name="Harrison M.C."/>
            <person name="Jongepier E."/>
            <person name="Robertson H.M."/>
            <person name="Arning N."/>
            <person name="Bitard-Feildel T."/>
            <person name="Chao H."/>
            <person name="Childers C.P."/>
            <person name="Dinh H."/>
            <person name="Doddapaneni H."/>
            <person name="Dugan S."/>
            <person name="Gowin J."/>
            <person name="Greiner C."/>
            <person name="Han Y."/>
            <person name="Hu H."/>
            <person name="Hughes D.S.T."/>
            <person name="Huylmans A.-K."/>
            <person name="Kemena C."/>
            <person name="Kremer L.P.M."/>
            <person name="Lee S.L."/>
            <person name="Lopez-Ezquerra A."/>
            <person name="Mallet L."/>
            <person name="Monroy-Kuhn J.M."/>
            <person name="Moser A."/>
            <person name="Murali S.C."/>
            <person name="Muzny D.M."/>
            <person name="Otani S."/>
            <person name="Piulachs M.-D."/>
            <person name="Poelchau M."/>
            <person name="Qu J."/>
            <person name="Schaub F."/>
            <person name="Wada-Katsumata A."/>
            <person name="Worley K.C."/>
            <person name="Xie Q."/>
            <person name="Ylla G."/>
            <person name="Poulsen M."/>
            <person name="Gibbs R.A."/>
            <person name="Schal C."/>
            <person name="Richards S."/>
            <person name="Belles X."/>
            <person name="Korb J."/>
            <person name="Bornberg-Bauer E."/>
        </authorList>
    </citation>
    <scope>NUCLEOTIDE SEQUENCE [LARGE SCALE GENOMIC DNA]</scope>
    <source>
        <tissue evidence="9">Whole body</tissue>
    </source>
</reference>
<dbReference type="GO" id="GO:0030425">
    <property type="term" value="C:dendrite"/>
    <property type="evidence" value="ECO:0007669"/>
    <property type="project" value="TreeGrafter"/>
</dbReference>
<dbReference type="FunCoup" id="A0A2J7PHV9">
    <property type="interactions" value="54"/>
</dbReference>
<comment type="similarity">
    <text evidence="8">Belongs to the insect chemoreceptor superfamily. Gustatory receptor (GR) family.</text>
</comment>
<dbReference type="EMBL" id="NEVH01025131">
    <property type="protein sequence ID" value="PNF15920.1"/>
    <property type="molecule type" value="Genomic_DNA"/>
</dbReference>
<dbReference type="GO" id="GO:0030424">
    <property type="term" value="C:axon"/>
    <property type="evidence" value="ECO:0007669"/>
    <property type="project" value="TreeGrafter"/>
</dbReference>
<dbReference type="GO" id="GO:0007165">
    <property type="term" value="P:signal transduction"/>
    <property type="evidence" value="ECO:0007669"/>
    <property type="project" value="UniProtKB-KW"/>
</dbReference>
<organism evidence="9 10">
    <name type="scientific">Cryptotermes secundus</name>
    <dbReference type="NCBI Taxonomy" id="105785"/>
    <lineage>
        <taxon>Eukaryota</taxon>
        <taxon>Metazoa</taxon>
        <taxon>Ecdysozoa</taxon>
        <taxon>Arthropoda</taxon>
        <taxon>Hexapoda</taxon>
        <taxon>Insecta</taxon>
        <taxon>Pterygota</taxon>
        <taxon>Neoptera</taxon>
        <taxon>Polyneoptera</taxon>
        <taxon>Dictyoptera</taxon>
        <taxon>Blattodea</taxon>
        <taxon>Blattoidea</taxon>
        <taxon>Termitoidae</taxon>
        <taxon>Kalotermitidae</taxon>
        <taxon>Cryptotermitinae</taxon>
        <taxon>Cryptotermes</taxon>
    </lineage>
</organism>
<dbReference type="GO" id="GO:0008049">
    <property type="term" value="P:male courtship behavior"/>
    <property type="evidence" value="ECO:0007669"/>
    <property type="project" value="TreeGrafter"/>
</dbReference>
<feature type="transmembrane region" description="Helical" evidence="8">
    <location>
        <begin position="51"/>
        <end position="72"/>
    </location>
</feature>
<dbReference type="GO" id="GO:0043025">
    <property type="term" value="C:neuronal cell body"/>
    <property type="evidence" value="ECO:0007669"/>
    <property type="project" value="TreeGrafter"/>
</dbReference>